<proteinExistence type="predicted"/>
<feature type="transmembrane region" description="Helical" evidence="1">
    <location>
        <begin position="117"/>
        <end position="138"/>
    </location>
</feature>
<organism evidence="3 4">
    <name type="scientific">Halopseudomonas xinjiangensis</name>
    <dbReference type="NCBI Taxonomy" id="487184"/>
    <lineage>
        <taxon>Bacteria</taxon>
        <taxon>Pseudomonadati</taxon>
        <taxon>Pseudomonadota</taxon>
        <taxon>Gammaproteobacteria</taxon>
        <taxon>Pseudomonadales</taxon>
        <taxon>Pseudomonadaceae</taxon>
        <taxon>Halopseudomonas</taxon>
    </lineage>
</organism>
<feature type="domain" description="Guanylate cyclase" evidence="2">
    <location>
        <begin position="225"/>
        <end position="360"/>
    </location>
</feature>
<dbReference type="SUPFAM" id="SSF55073">
    <property type="entry name" value="Nucleotide cyclase"/>
    <property type="match status" value="1"/>
</dbReference>
<dbReference type="InterPro" id="IPR050697">
    <property type="entry name" value="Adenylyl/Guanylyl_Cyclase_3/4"/>
</dbReference>
<dbReference type="InterPro" id="IPR029787">
    <property type="entry name" value="Nucleotide_cyclase"/>
</dbReference>
<reference evidence="4" key="1">
    <citation type="submission" date="2016-10" db="EMBL/GenBank/DDBJ databases">
        <authorList>
            <person name="Varghese N."/>
            <person name="Submissions S."/>
        </authorList>
    </citation>
    <scope>NUCLEOTIDE SEQUENCE [LARGE SCALE GENOMIC DNA]</scope>
    <source>
        <strain evidence="4">NRRL B-51270</strain>
    </source>
</reference>
<dbReference type="PROSITE" id="PS50125">
    <property type="entry name" value="GUANYLATE_CYCLASE_2"/>
    <property type="match status" value="1"/>
</dbReference>
<dbReference type="FunFam" id="3.30.70.1230:FF:000025">
    <property type="entry name" value="Adenylate cyclase 1"/>
    <property type="match status" value="1"/>
</dbReference>
<evidence type="ECO:0000259" key="2">
    <source>
        <dbReference type="PROSITE" id="PS50125"/>
    </source>
</evidence>
<dbReference type="InterPro" id="IPR007894">
    <property type="entry name" value="MASE2"/>
</dbReference>
<keyword evidence="1" id="KW-0812">Transmembrane</keyword>
<dbReference type="STRING" id="487184.SAMN05216421_1871"/>
<name>A0A1H1TRJ7_9GAMM</name>
<sequence>MSLNTRLKPVRPPLEGYYSRVMAYLCVAITFLALCYEQGPTLLNLGVIAYALVYPHLTRFAAENLAPLQGLPSRLALLVLDGLHTGVFITLVGFSLVPTLVFLLLISFASIIIGGPLYMLAGWLITLAGLSLASVLIVPDPVLFTSPLVAFASLLSGAAFTVVVAAFVYRQGRSLETAQKEIRAEQEKTSRLASNLSKYLSPQVWESIFSGQQTVTLETRRKKLTVFFSDIRGFTELAEEMEAEALTDLLNNYLNEMSRIALQYGGTIDKFIGDSVMIFFGDPVSQGAKQDAEAAVSMAIAMRKHMKVLRQQWRSQGITRPLEIRMGLSTGYCTVGNFGADNRMDYTIIGREVNLASRLESAAEAGEILIPHETYSLIKDLIMCRDKGQIAVKGFSKPVQIYQVVGLRRDLGAAPTFVEHELPGFSMYLDTTHIRNYDKDEVVKALEQAARKLRDKVII</sequence>
<evidence type="ECO:0000313" key="4">
    <source>
        <dbReference type="Proteomes" id="UP000243207"/>
    </source>
</evidence>
<dbReference type="InterPro" id="IPR001054">
    <property type="entry name" value="A/G_cyclase"/>
</dbReference>
<dbReference type="EMBL" id="LT629736">
    <property type="protein sequence ID" value="SDS62764.1"/>
    <property type="molecule type" value="Genomic_DNA"/>
</dbReference>
<keyword evidence="4" id="KW-1185">Reference proteome</keyword>
<dbReference type="CDD" id="cd07302">
    <property type="entry name" value="CHD"/>
    <property type="match status" value="1"/>
</dbReference>
<keyword evidence="1" id="KW-1133">Transmembrane helix</keyword>
<dbReference type="RefSeq" id="WP_093393640.1">
    <property type="nucleotide sequence ID" value="NZ_LT629736.1"/>
</dbReference>
<feature type="transmembrane region" description="Helical" evidence="1">
    <location>
        <begin position="17"/>
        <end position="35"/>
    </location>
</feature>
<protein>
    <submittedName>
        <fullName evidence="3">Adenylate cyclase, class 3</fullName>
    </submittedName>
</protein>
<dbReference type="GO" id="GO:0006171">
    <property type="term" value="P:cAMP biosynthetic process"/>
    <property type="evidence" value="ECO:0007669"/>
    <property type="project" value="TreeGrafter"/>
</dbReference>
<dbReference type="AlphaFoldDB" id="A0A1H1TRJ7"/>
<dbReference type="GO" id="GO:0035556">
    <property type="term" value="P:intracellular signal transduction"/>
    <property type="evidence" value="ECO:0007669"/>
    <property type="project" value="InterPro"/>
</dbReference>
<accession>A0A1H1TRJ7</accession>
<gene>
    <name evidence="3" type="ORF">SAMN05216421_1871</name>
</gene>
<dbReference type="Pfam" id="PF00211">
    <property type="entry name" value="Guanylate_cyc"/>
    <property type="match status" value="1"/>
</dbReference>
<dbReference type="PANTHER" id="PTHR43081:SF18">
    <property type="entry name" value="BLL7624 PROTEIN"/>
    <property type="match status" value="1"/>
</dbReference>
<evidence type="ECO:0000313" key="3">
    <source>
        <dbReference type="EMBL" id="SDS62764.1"/>
    </source>
</evidence>
<dbReference type="SMART" id="SM00044">
    <property type="entry name" value="CYCc"/>
    <property type="match status" value="1"/>
</dbReference>
<dbReference type="GO" id="GO:0004016">
    <property type="term" value="F:adenylate cyclase activity"/>
    <property type="evidence" value="ECO:0007669"/>
    <property type="project" value="UniProtKB-ARBA"/>
</dbReference>
<dbReference type="PANTHER" id="PTHR43081">
    <property type="entry name" value="ADENYLATE CYCLASE, TERMINAL-DIFFERENTIATION SPECIFIC-RELATED"/>
    <property type="match status" value="1"/>
</dbReference>
<dbReference type="Pfam" id="PF05230">
    <property type="entry name" value="MASE2"/>
    <property type="match status" value="1"/>
</dbReference>
<dbReference type="Gene3D" id="3.30.70.1230">
    <property type="entry name" value="Nucleotide cyclase"/>
    <property type="match status" value="1"/>
</dbReference>
<dbReference type="OrthoDB" id="9806704at2"/>
<dbReference type="Proteomes" id="UP000243207">
    <property type="component" value="Chromosome I"/>
</dbReference>
<keyword evidence="1" id="KW-0472">Membrane</keyword>
<feature type="transmembrane region" description="Helical" evidence="1">
    <location>
        <begin position="144"/>
        <end position="169"/>
    </location>
</feature>
<feature type="transmembrane region" description="Helical" evidence="1">
    <location>
        <begin position="82"/>
        <end position="105"/>
    </location>
</feature>
<evidence type="ECO:0000256" key="1">
    <source>
        <dbReference type="SAM" id="Phobius"/>
    </source>
</evidence>